<evidence type="ECO:0000313" key="2">
    <source>
        <dbReference type="EMBL" id="RNG17846.1"/>
    </source>
</evidence>
<proteinExistence type="predicted"/>
<dbReference type="EMBL" id="RIBZ01000326">
    <property type="protein sequence ID" value="RNG17846.1"/>
    <property type="molecule type" value="Genomic_DNA"/>
</dbReference>
<gene>
    <name evidence="2" type="ORF">EEJ42_29085</name>
</gene>
<sequence length="126" mass="14312">MIEPVKHPKAGVPYPARELARESGKWHALRLTHKDTLPENLADEFRNLAQPYLAPHEGEIGREATFKHLRLARVEVPQHPHRVYYVFPTDTSPQVLVLPSQQRTWQIAAAALGALLVLFLLLRLVS</sequence>
<name>A0A3M8VJT6_9ACTN</name>
<dbReference type="Proteomes" id="UP000275401">
    <property type="component" value="Unassembled WGS sequence"/>
</dbReference>
<protein>
    <submittedName>
        <fullName evidence="2">Uncharacterized protein</fullName>
    </submittedName>
</protein>
<comment type="caution">
    <text evidence="2">The sequence shown here is derived from an EMBL/GenBank/DDBJ whole genome shotgun (WGS) entry which is preliminary data.</text>
</comment>
<accession>A0A3M8VJT6</accession>
<reference evidence="2 3" key="1">
    <citation type="submission" date="2018-11" db="EMBL/GenBank/DDBJ databases">
        <title>The Potential of Streptomyces as Biocontrol Agents against the Tomato grey mould, Botrytis cinerea (Gray mold) Frontiers in Microbiology.</title>
        <authorList>
            <person name="Li D."/>
        </authorList>
    </citation>
    <scope>NUCLEOTIDE SEQUENCE [LARGE SCALE GENOMIC DNA]</scope>
    <source>
        <strain evidence="2 3">NEAU-LD23</strain>
    </source>
</reference>
<keyword evidence="1" id="KW-0812">Transmembrane</keyword>
<dbReference type="AlphaFoldDB" id="A0A3M8VJT6"/>
<organism evidence="2 3">
    <name type="scientific">Streptomyces botrytidirepellens</name>
    <dbReference type="NCBI Taxonomy" id="2486417"/>
    <lineage>
        <taxon>Bacteria</taxon>
        <taxon>Bacillati</taxon>
        <taxon>Actinomycetota</taxon>
        <taxon>Actinomycetes</taxon>
        <taxon>Kitasatosporales</taxon>
        <taxon>Streptomycetaceae</taxon>
        <taxon>Streptomyces</taxon>
    </lineage>
</organism>
<keyword evidence="1" id="KW-0472">Membrane</keyword>
<keyword evidence="3" id="KW-1185">Reference proteome</keyword>
<evidence type="ECO:0000256" key="1">
    <source>
        <dbReference type="SAM" id="Phobius"/>
    </source>
</evidence>
<evidence type="ECO:0000313" key="3">
    <source>
        <dbReference type="Proteomes" id="UP000275401"/>
    </source>
</evidence>
<feature type="transmembrane region" description="Helical" evidence="1">
    <location>
        <begin position="105"/>
        <end position="125"/>
    </location>
</feature>
<keyword evidence="1" id="KW-1133">Transmembrane helix</keyword>